<name>A0ABQ6HE15_9GAMM</name>
<evidence type="ECO:0000313" key="2">
    <source>
        <dbReference type="Proteomes" id="UP001157134"/>
    </source>
</evidence>
<protein>
    <submittedName>
        <fullName evidence="1">Uncharacterized protein</fullName>
    </submittedName>
</protein>
<comment type="caution">
    <text evidence="1">The sequence shown here is derived from an EMBL/GenBank/DDBJ whole genome shotgun (WGS) entry which is preliminary data.</text>
</comment>
<gene>
    <name evidence="1" type="ORF">tloyanaT_25890</name>
</gene>
<dbReference type="RefSeq" id="WP_284299294.1">
    <property type="nucleotide sequence ID" value="NZ_BSSV01000006.1"/>
</dbReference>
<reference evidence="1 2" key="1">
    <citation type="submission" date="2023-03" db="EMBL/GenBank/DDBJ databases">
        <title>Thalassotalea loyana LMG 22536T draft genome sequence.</title>
        <authorList>
            <person name="Sawabe T."/>
        </authorList>
    </citation>
    <scope>NUCLEOTIDE SEQUENCE [LARGE SCALE GENOMIC DNA]</scope>
    <source>
        <strain evidence="1 2">LMG 22536</strain>
    </source>
</reference>
<proteinExistence type="predicted"/>
<accession>A0ABQ6HE15</accession>
<sequence>MPGETYHVYVGEELVACKKQQADATNIYWQECSRQHLRPVMLVKTEVLACNELAQSALKKTTGQQ</sequence>
<keyword evidence="2" id="KW-1185">Reference proteome</keyword>
<dbReference type="Proteomes" id="UP001157134">
    <property type="component" value="Unassembled WGS sequence"/>
</dbReference>
<dbReference type="EMBL" id="BSSV01000006">
    <property type="protein sequence ID" value="GLX86336.1"/>
    <property type="molecule type" value="Genomic_DNA"/>
</dbReference>
<organism evidence="1 2">
    <name type="scientific">Thalassotalea loyana</name>
    <dbReference type="NCBI Taxonomy" id="280483"/>
    <lineage>
        <taxon>Bacteria</taxon>
        <taxon>Pseudomonadati</taxon>
        <taxon>Pseudomonadota</taxon>
        <taxon>Gammaproteobacteria</taxon>
        <taxon>Alteromonadales</taxon>
        <taxon>Colwelliaceae</taxon>
        <taxon>Thalassotalea</taxon>
    </lineage>
</organism>
<evidence type="ECO:0000313" key="1">
    <source>
        <dbReference type="EMBL" id="GLX86336.1"/>
    </source>
</evidence>